<sequence>MRTALPSTALLLVLATVLIFALVPPLLILAVVVPAATSDELKSAVVDGLREGRSNGKETEEKEEKVRDERRGLHSHNSSVSSVMFYTRGLPCTYT</sequence>
<dbReference type="Proteomes" id="UP000663846">
    <property type="component" value="Unassembled WGS sequence"/>
</dbReference>
<protein>
    <submittedName>
        <fullName evidence="2">Uncharacterized protein</fullName>
    </submittedName>
</protein>
<reference evidence="2" key="1">
    <citation type="submission" date="2021-01" db="EMBL/GenBank/DDBJ databases">
        <authorList>
            <person name="Kaushik A."/>
        </authorList>
    </citation>
    <scope>NUCLEOTIDE SEQUENCE</scope>
    <source>
        <strain evidence="2">AG1-1C</strain>
    </source>
</reference>
<evidence type="ECO:0000256" key="1">
    <source>
        <dbReference type="SAM" id="MobiDB-lite"/>
    </source>
</evidence>
<evidence type="ECO:0000313" key="3">
    <source>
        <dbReference type="Proteomes" id="UP000663846"/>
    </source>
</evidence>
<comment type="caution">
    <text evidence="2">The sequence shown here is derived from an EMBL/GenBank/DDBJ whole genome shotgun (WGS) entry which is preliminary data.</text>
</comment>
<organism evidence="2 3">
    <name type="scientific">Rhizoctonia solani</name>
    <dbReference type="NCBI Taxonomy" id="456999"/>
    <lineage>
        <taxon>Eukaryota</taxon>
        <taxon>Fungi</taxon>
        <taxon>Dikarya</taxon>
        <taxon>Basidiomycota</taxon>
        <taxon>Agaricomycotina</taxon>
        <taxon>Agaricomycetes</taxon>
        <taxon>Cantharellales</taxon>
        <taxon>Ceratobasidiaceae</taxon>
        <taxon>Rhizoctonia</taxon>
    </lineage>
</organism>
<evidence type="ECO:0000313" key="2">
    <source>
        <dbReference type="EMBL" id="CAE6438368.1"/>
    </source>
</evidence>
<dbReference type="EMBL" id="CAJMWS010000368">
    <property type="protein sequence ID" value="CAE6438368.1"/>
    <property type="molecule type" value="Genomic_DNA"/>
</dbReference>
<gene>
    <name evidence="2" type="ORF">RDB_LOCUS124819</name>
</gene>
<feature type="compositionally biased region" description="Basic and acidic residues" evidence="1">
    <location>
        <begin position="50"/>
        <end position="72"/>
    </location>
</feature>
<feature type="region of interest" description="Disordered" evidence="1">
    <location>
        <begin position="50"/>
        <end position="76"/>
    </location>
</feature>
<dbReference type="AlphaFoldDB" id="A0A8H3AU66"/>
<accession>A0A8H3AU66</accession>
<name>A0A8H3AU66_9AGAM</name>
<proteinExistence type="predicted"/>